<dbReference type="RefSeq" id="WP_254295156.1">
    <property type="nucleotide sequence ID" value="NZ_JAMLDX010000014.1"/>
</dbReference>
<evidence type="ECO:0000313" key="2">
    <source>
        <dbReference type="Proteomes" id="UP001139451"/>
    </source>
</evidence>
<dbReference type="EMBL" id="JAMLDX010000014">
    <property type="protein sequence ID" value="MCP3732051.1"/>
    <property type="molecule type" value="Genomic_DNA"/>
</dbReference>
<evidence type="ECO:0000313" key="1">
    <source>
        <dbReference type="EMBL" id="MCP3732051.1"/>
    </source>
</evidence>
<keyword evidence="2" id="KW-1185">Reference proteome</keyword>
<comment type="caution">
    <text evidence="1">The sequence shown here is derived from an EMBL/GenBank/DDBJ whole genome shotgun (WGS) entry which is preliminary data.</text>
</comment>
<gene>
    <name evidence="1" type="ORF">M9978_16625</name>
</gene>
<dbReference type="Proteomes" id="UP001139451">
    <property type="component" value="Unassembled WGS sequence"/>
</dbReference>
<sequence>MTGIRLAASNDPVDAAWAAFDAAAIRFKRMYDRVERLSIDHERAARMEAAQEVARLWDEWRALYLAASGDDEPRPAA</sequence>
<organism evidence="1 2">
    <name type="scientific">Sphingomonas tagetis</name>
    <dbReference type="NCBI Taxonomy" id="2949092"/>
    <lineage>
        <taxon>Bacteria</taxon>
        <taxon>Pseudomonadati</taxon>
        <taxon>Pseudomonadota</taxon>
        <taxon>Alphaproteobacteria</taxon>
        <taxon>Sphingomonadales</taxon>
        <taxon>Sphingomonadaceae</taxon>
        <taxon>Sphingomonas</taxon>
    </lineage>
</organism>
<proteinExistence type="predicted"/>
<dbReference type="AlphaFoldDB" id="A0A9X2HP97"/>
<accession>A0A9X2HP97</accession>
<name>A0A9X2HP97_9SPHN</name>
<protein>
    <submittedName>
        <fullName evidence="1">Uncharacterized protein</fullName>
    </submittedName>
</protein>
<reference evidence="1" key="1">
    <citation type="submission" date="2022-05" db="EMBL/GenBank/DDBJ databases">
        <title>Sphingomonas sp. strain MG17 Genome sequencing and assembly.</title>
        <authorList>
            <person name="Kim I."/>
        </authorList>
    </citation>
    <scope>NUCLEOTIDE SEQUENCE</scope>
    <source>
        <strain evidence="1">MG17</strain>
    </source>
</reference>